<dbReference type="EMBL" id="VKLW01000024">
    <property type="protein sequence ID" value="TYK32763.1"/>
    <property type="molecule type" value="Genomic_DNA"/>
</dbReference>
<dbReference type="InterPro" id="IPR002898">
    <property type="entry name" value="MotA_ExbB_proton_chnl"/>
</dbReference>
<organism evidence="9 10">
    <name type="scientific">Bacteroides pyogenes</name>
    <dbReference type="NCBI Taxonomy" id="310300"/>
    <lineage>
        <taxon>Bacteria</taxon>
        <taxon>Pseudomonadati</taxon>
        <taxon>Bacteroidota</taxon>
        <taxon>Bacteroidia</taxon>
        <taxon>Bacteroidales</taxon>
        <taxon>Bacteroidaceae</taxon>
        <taxon>Bacteroides</taxon>
    </lineage>
</organism>
<dbReference type="GO" id="GO:0005886">
    <property type="term" value="C:plasma membrane"/>
    <property type="evidence" value="ECO:0007669"/>
    <property type="project" value="UniProtKB-SubCell"/>
</dbReference>
<feature type="domain" description="MotA/TolQ/ExbB proton channel" evidence="8">
    <location>
        <begin position="101"/>
        <end position="223"/>
    </location>
</feature>
<keyword evidence="6" id="KW-0813">Transport</keyword>
<evidence type="ECO:0000256" key="5">
    <source>
        <dbReference type="ARBA" id="ARBA00023136"/>
    </source>
</evidence>
<comment type="caution">
    <text evidence="9">The sequence shown here is derived from an EMBL/GenBank/DDBJ whole genome shotgun (WGS) entry which is preliminary data.</text>
</comment>
<accession>A0A5D3E9C7</accession>
<evidence type="ECO:0000256" key="3">
    <source>
        <dbReference type="ARBA" id="ARBA00022692"/>
    </source>
</evidence>
<evidence type="ECO:0000256" key="4">
    <source>
        <dbReference type="ARBA" id="ARBA00022989"/>
    </source>
</evidence>
<dbReference type="PANTHER" id="PTHR30625:SF17">
    <property type="entry name" value="TOLQ-RELATED"/>
    <property type="match status" value="1"/>
</dbReference>
<comment type="subcellular location">
    <subcellularLocation>
        <location evidence="1">Cell membrane</location>
        <topology evidence="1">Multi-pass membrane protein</topology>
    </subcellularLocation>
    <subcellularLocation>
        <location evidence="6">Membrane</location>
        <topology evidence="6">Multi-pass membrane protein</topology>
    </subcellularLocation>
</comment>
<gene>
    <name evidence="9" type="ORF">FNJ60_10785</name>
</gene>
<evidence type="ECO:0000313" key="9">
    <source>
        <dbReference type="EMBL" id="TYK32763.1"/>
    </source>
</evidence>
<keyword evidence="6" id="KW-0653">Protein transport</keyword>
<dbReference type="Proteomes" id="UP000324383">
    <property type="component" value="Unassembled WGS sequence"/>
</dbReference>
<keyword evidence="2" id="KW-1003">Cell membrane</keyword>
<sequence length="240" mass="26217">MNAWMLLLQGTVSMADSLATANPVLTSVGEPEMNMLDMAAKGGWIMIVLGLLSLICFYILFERNYIIRKAGKEDPMFMERIKDYIHSGELKAALAYCRNMNTPSARMIEKGINRLGRPINDVQVAIENVGNIEVAKLEKGLTVMATIAGGAPMIGFLGTVTGMVRAFYKMANAGSGNVDITLLSGGIYEAMITTVGGLIVGIIAMFAYNYLVMLVGRVVNKMELRTMEFMDLLNEPAQKK</sequence>
<evidence type="ECO:0000256" key="2">
    <source>
        <dbReference type="ARBA" id="ARBA00022475"/>
    </source>
</evidence>
<keyword evidence="5 7" id="KW-0472">Membrane</keyword>
<name>A0A5D3E9C7_9BACE</name>
<evidence type="ECO:0000256" key="6">
    <source>
        <dbReference type="RuleBase" id="RU004057"/>
    </source>
</evidence>
<evidence type="ECO:0000313" key="10">
    <source>
        <dbReference type="Proteomes" id="UP000324383"/>
    </source>
</evidence>
<keyword evidence="3 7" id="KW-0812">Transmembrane</keyword>
<feature type="transmembrane region" description="Helical" evidence="7">
    <location>
        <begin position="43"/>
        <end position="61"/>
    </location>
</feature>
<keyword evidence="10" id="KW-1185">Reference proteome</keyword>
<feature type="transmembrane region" description="Helical" evidence="7">
    <location>
        <begin position="187"/>
        <end position="212"/>
    </location>
</feature>
<keyword evidence="4 7" id="KW-1133">Transmembrane helix</keyword>
<proteinExistence type="inferred from homology"/>
<dbReference type="Pfam" id="PF01618">
    <property type="entry name" value="MotA_ExbB"/>
    <property type="match status" value="1"/>
</dbReference>
<evidence type="ECO:0000259" key="8">
    <source>
        <dbReference type="Pfam" id="PF01618"/>
    </source>
</evidence>
<dbReference type="InterPro" id="IPR050790">
    <property type="entry name" value="ExbB/TolQ_transport"/>
</dbReference>
<dbReference type="RefSeq" id="WP_027324545.1">
    <property type="nucleotide sequence ID" value="NZ_CAMBON010000001.1"/>
</dbReference>
<evidence type="ECO:0000256" key="1">
    <source>
        <dbReference type="ARBA" id="ARBA00004651"/>
    </source>
</evidence>
<comment type="similarity">
    <text evidence="6">Belongs to the exbB/tolQ family.</text>
</comment>
<dbReference type="PANTHER" id="PTHR30625">
    <property type="entry name" value="PROTEIN TOLQ"/>
    <property type="match status" value="1"/>
</dbReference>
<protein>
    <submittedName>
        <fullName evidence="9">MotA/TolQ/ExbB proton channel family protein</fullName>
    </submittedName>
</protein>
<evidence type="ECO:0000256" key="7">
    <source>
        <dbReference type="SAM" id="Phobius"/>
    </source>
</evidence>
<feature type="transmembrane region" description="Helical" evidence="7">
    <location>
        <begin position="141"/>
        <end position="167"/>
    </location>
</feature>
<dbReference type="AlphaFoldDB" id="A0A5D3E9C7"/>
<dbReference type="GO" id="GO:0017038">
    <property type="term" value="P:protein import"/>
    <property type="evidence" value="ECO:0007669"/>
    <property type="project" value="TreeGrafter"/>
</dbReference>
<reference evidence="9 10" key="1">
    <citation type="submission" date="2019-07" db="EMBL/GenBank/DDBJ databases">
        <title>Draft Genome Sequences of Bacteroides pyogenes Strains Isolated from the Uterus Holstein Dairy Cows with Metritis.</title>
        <authorList>
            <person name="Cunha F."/>
            <person name="Galvao K.N."/>
            <person name="Jeon S.J."/>
            <person name="Jeong K.C."/>
        </authorList>
    </citation>
    <scope>NUCLEOTIDE SEQUENCE [LARGE SCALE GENOMIC DNA]</scope>
    <source>
        <strain evidence="9 10">KG-31</strain>
    </source>
</reference>